<dbReference type="GeneID" id="78775094"/>
<accession>A0A6A5H550</accession>
<dbReference type="Proteomes" id="UP000483820">
    <property type="component" value="Chromosome III"/>
</dbReference>
<dbReference type="PANTHER" id="PTHR21503">
    <property type="entry name" value="F-BOX-CONTAINING HYPOTHETICAL PROTEIN C.ELEGANS"/>
    <property type="match status" value="1"/>
</dbReference>
<evidence type="ECO:0000313" key="2">
    <source>
        <dbReference type="EMBL" id="KAF1762858.1"/>
    </source>
</evidence>
<reference evidence="2 3" key="1">
    <citation type="submission" date="2019-12" db="EMBL/GenBank/DDBJ databases">
        <title>Chromosome-level assembly of the Caenorhabditis remanei genome.</title>
        <authorList>
            <person name="Teterina A.A."/>
            <person name="Willis J.H."/>
            <person name="Phillips P.C."/>
        </authorList>
    </citation>
    <scope>NUCLEOTIDE SEQUENCE [LARGE SCALE GENOMIC DNA]</scope>
    <source>
        <strain evidence="2 3">PX506</strain>
        <tissue evidence="2">Whole organism</tissue>
    </source>
</reference>
<sequence>MRLSLCSKKAQLIVKHTFIKWKQRRSLGLILHGAQPSTVNYSEFPLLSIHDWPAIVNSTHIETVQIGVFTVPMDTSSKATYWVHKLEAIRSVLNYVMEVFNSEIQGFDIEDDVTSSELQWIFNWMTSRTTIFKTIYVNITQATTEDLNLFFQNVKVSDGLELRGSSNNCYPPYRFFQSVRRFINITNGFWLEKRHLDSFNCTIIYLSKTRFSSEDMNIYLRKWKEGKTFSRLKLCFIETTDVNVEKLLEGMDVTEVPLETVRKYKTQRGNYITIRGGFDITRHDGVFATVNIRRWPTANEFTWVVWPDWIHEIHGESIIG</sequence>
<dbReference type="EMBL" id="WUAV01000003">
    <property type="protein sequence ID" value="KAF1762858.1"/>
    <property type="molecule type" value="Genomic_DNA"/>
</dbReference>
<dbReference type="InterPro" id="IPR012885">
    <property type="entry name" value="F-box_Sdz-33"/>
</dbReference>
<gene>
    <name evidence="2" type="ORF">GCK72_011121</name>
</gene>
<dbReference type="PANTHER" id="PTHR21503:SF8">
    <property type="entry name" value="F-BOX ASSOCIATED DOMAIN-CONTAINING PROTEIN-RELATED"/>
    <property type="match status" value="1"/>
</dbReference>
<name>A0A6A5H550_CAERE</name>
<comment type="caution">
    <text evidence="2">The sequence shown here is derived from an EMBL/GenBank/DDBJ whole genome shotgun (WGS) entry which is preliminary data.</text>
</comment>
<proteinExistence type="predicted"/>
<feature type="domain" description="Sdz-33 F-box" evidence="1">
    <location>
        <begin position="182"/>
        <end position="234"/>
    </location>
</feature>
<dbReference type="AlphaFoldDB" id="A0A6A5H550"/>
<protein>
    <recommendedName>
        <fullName evidence="1">Sdz-33 F-box domain-containing protein</fullName>
    </recommendedName>
</protein>
<dbReference type="RefSeq" id="XP_053587810.1">
    <property type="nucleotide sequence ID" value="XM_053728233.1"/>
</dbReference>
<organism evidence="2 3">
    <name type="scientific">Caenorhabditis remanei</name>
    <name type="common">Caenorhabditis vulgaris</name>
    <dbReference type="NCBI Taxonomy" id="31234"/>
    <lineage>
        <taxon>Eukaryota</taxon>
        <taxon>Metazoa</taxon>
        <taxon>Ecdysozoa</taxon>
        <taxon>Nematoda</taxon>
        <taxon>Chromadorea</taxon>
        <taxon>Rhabditida</taxon>
        <taxon>Rhabditina</taxon>
        <taxon>Rhabditomorpha</taxon>
        <taxon>Rhabditoidea</taxon>
        <taxon>Rhabditidae</taxon>
        <taxon>Peloderinae</taxon>
        <taxon>Caenorhabditis</taxon>
    </lineage>
</organism>
<evidence type="ECO:0000313" key="3">
    <source>
        <dbReference type="Proteomes" id="UP000483820"/>
    </source>
</evidence>
<dbReference type="KEGG" id="crq:GCK72_011121"/>
<evidence type="ECO:0000259" key="1">
    <source>
        <dbReference type="Pfam" id="PF07735"/>
    </source>
</evidence>
<dbReference type="Pfam" id="PF07735">
    <property type="entry name" value="FBA_2"/>
    <property type="match status" value="1"/>
</dbReference>
<dbReference type="CTD" id="78775094"/>